<dbReference type="EMBL" id="JAJSOF020000001">
    <property type="protein sequence ID" value="KAJ4452069.1"/>
    <property type="molecule type" value="Genomic_DNA"/>
</dbReference>
<gene>
    <name evidence="1" type="ORF">ANN_03585</name>
</gene>
<evidence type="ECO:0000313" key="1">
    <source>
        <dbReference type="EMBL" id="KAJ4452069.1"/>
    </source>
</evidence>
<dbReference type="Proteomes" id="UP001148838">
    <property type="component" value="Unassembled WGS sequence"/>
</dbReference>
<name>A0ABQ8TZ92_PERAM</name>
<evidence type="ECO:0000313" key="2">
    <source>
        <dbReference type="Proteomes" id="UP001148838"/>
    </source>
</evidence>
<protein>
    <submittedName>
        <fullName evidence="1">Uncharacterized protein</fullName>
    </submittedName>
</protein>
<accession>A0ABQ8TZ92</accession>
<keyword evidence="2" id="KW-1185">Reference proteome</keyword>
<proteinExistence type="predicted"/>
<comment type="caution">
    <text evidence="1">The sequence shown here is derived from an EMBL/GenBank/DDBJ whole genome shotgun (WGS) entry which is preliminary data.</text>
</comment>
<dbReference type="PANTHER" id="PTHR47027">
    <property type="entry name" value="REVERSE TRANSCRIPTASE DOMAIN-CONTAINING PROTEIN"/>
    <property type="match status" value="1"/>
</dbReference>
<reference evidence="1 2" key="1">
    <citation type="journal article" date="2022" name="Allergy">
        <title>Genome assembly and annotation of Periplaneta americana reveal a comprehensive cockroach allergen profile.</title>
        <authorList>
            <person name="Wang L."/>
            <person name="Xiong Q."/>
            <person name="Saelim N."/>
            <person name="Wang L."/>
            <person name="Nong W."/>
            <person name="Wan A.T."/>
            <person name="Shi M."/>
            <person name="Liu X."/>
            <person name="Cao Q."/>
            <person name="Hui J.H.L."/>
            <person name="Sookrung N."/>
            <person name="Leung T.F."/>
            <person name="Tungtrongchitr A."/>
            <person name="Tsui S.K.W."/>
        </authorList>
    </citation>
    <scope>NUCLEOTIDE SEQUENCE [LARGE SCALE GENOMIC DNA]</scope>
    <source>
        <strain evidence="1">PWHHKU_190912</strain>
    </source>
</reference>
<organism evidence="1 2">
    <name type="scientific">Periplaneta americana</name>
    <name type="common">American cockroach</name>
    <name type="synonym">Blatta americana</name>
    <dbReference type="NCBI Taxonomy" id="6978"/>
    <lineage>
        <taxon>Eukaryota</taxon>
        <taxon>Metazoa</taxon>
        <taxon>Ecdysozoa</taxon>
        <taxon>Arthropoda</taxon>
        <taxon>Hexapoda</taxon>
        <taxon>Insecta</taxon>
        <taxon>Pterygota</taxon>
        <taxon>Neoptera</taxon>
        <taxon>Polyneoptera</taxon>
        <taxon>Dictyoptera</taxon>
        <taxon>Blattodea</taxon>
        <taxon>Blattoidea</taxon>
        <taxon>Blattidae</taxon>
        <taxon>Blattinae</taxon>
        <taxon>Periplaneta</taxon>
    </lineage>
</organism>
<sequence>MVGLCEGGNEPPDFLKAVKKSGQHRITSIIPHFDYCDVLFSDLWIDSAQKLQRVDNACSTDLDLSTALTYQLPAACFKTETPDASRSRMSIKSFDDLLNLISHKIRKTDTVMRKSIHPVENLLVTLREGFVITSALKKKLKVRIYKTVILPVVLCGCETWTLTLREEQRLKVFEKKVLRKVLGDKRDEATEEWRKLHNTELHDALYSSPDIIRNINLRRLRWAGHVACIVEMNKTNCRSRLLCSLHLSFESRLVIRVLLIILEIAFGQRGKIS</sequence>
<dbReference type="PANTHER" id="PTHR47027:SF20">
    <property type="entry name" value="REVERSE TRANSCRIPTASE-LIKE PROTEIN WITH RNA-DIRECTED DNA POLYMERASE DOMAIN"/>
    <property type="match status" value="1"/>
</dbReference>